<dbReference type="Proteomes" id="UP000594263">
    <property type="component" value="Unplaced"/>
</dbReference>
<protein>
    <submittedName>
        <fullName evidence="2">Uncharacterized protein</fullName>
    </submittedName>
</protein>
<keyword evidence="3" id="KW-1185">Reference proteome</keyword>
<evidence type="ECO:0000256" key="1">
    <source>
        <dbReference type="SAM" id="Phobius"/>
    </source>
</evidence>
<sequence>MELTNSNQCLKNKTYCEPHSELFNHITTVMLFLVSFISFFANHLHHQLKLIIAIKLNSSIIRSTNIF</sequence>
<keyword evidence="1" id="KW-1133">Transmembrane helix</keyword>
<name>A0A7N0RBW6_KALFE</name>
<feature type="transmembrane region" description="Helical" evidence="1">
    <location>
        <begin position="22"/>
        <end position="41"/>
    </location>
</feature>
<evidence type="ECO:0000313" key="3">
    <source>
        <dbReference type="Proteomes" id="UP000594263"/>
    </source>
</evidence>
<reference evidence="2" key="1">
    <citation type="submission" date="2021-01" db="UniProtKB">
        <authorList>
            <consortium name="EnsemblPlants"/>
        </authorList>
    </citation>
    <scope>IDENTIFICATION</scope>
</reference>
<keyword evidence="1" id="KW-0472">Membrane</keyword>
<organism evidence="2 3">
    <name type="scientific">Kalanchoe fedtschenkoi</name>
    <name type="common">Lavender scallops</name>
    <name type="synonym">South American air plant</name>
    <dbReference type="NCBI Taxonomy" id="63787"/>
    <lineage>
        <taxon>Eukaryota</taxon>
        <taxon>Viridiplantae</taxon>
        <taxon>Streptophyta</taxon>
        <taxon>Embryophyta</taxon>
        <taxon>Tracheophyta</taxon>
        <taxon>Spermatophyta</taxon>
        <taxon>Magnoliopsida</taxon>
        <taxon>eudicotyledons</taxon>
        <taxon>Gunneridae</taxon>
        <taxon>Pentapetalae</taxon>
        <taxon>Saxifragales</taxon>
        <taxon>Crassulaceae</taxon>
        <taxon>Kalanchoe</taxon>
    </lineage>
</organism>
<dbReference type="Gramene" id="Kaladp0008s0182.1.v1.1">
    <property type="protein sequence ID" value="Kaladp0008s0182.1.v1.1.CDS.1"/>
    <property type="gene ID" value="Kaladp0008s0182.v1.1"/>
</dbReference>
<dbReference type="AlphaFoldDB" id="A0A7N0RBW6"/>
<dbReference type="EnsemblPlants" id="Kaladp0008s0182.1.v1.1">
    <property type="protein sequence ID" value="Kaladp0008s0182.1.v1.1.CDS.1"/>
    <property type="gene ID" value="Kaladp0008s0182.v1.1"/>
</dbReference>
<evidence type="ECO:0000313" key="2">
    <source>
        <dbReference type="EnsemblPlants" id="Kaladp0008s0182.1.v1.1.CDS.1"/>
    </source>
</evidence>
<keyword evidence="1" id="KW-0812">Transmembrane</keyword>
<accession>A0A7N0RBW6</accession>
<proteinExistence type="predicted"/>